<proteinExistence type="predicted"/>
<dbReference type="GO" id="GO:0003677">
    <property type="term" value="F:DNA binding"/>
    <property type="evidence" value="ECO:0007669"/>
    <property type="project" value="UniProtKB-KW"/>
</dbReference>
<name>A0A8J6XJ53_9CYAN</name>
<organism evidence="5 6">
    <name type="scientific">Iningainema tapete BLCC-T55</name>
    <dbReference type="NCBI Taxonomy" id="2748662"/>
    <lineage>
        <taxon>Bacteria</taxon>
        <taxon>Bacillati</taxon>
        <taxon>Cyanobacteriota</taxon>
        <taxon>Cyanophyceae</taxon>
        <taxon>Nostocales</taxon>
        <taxon>Scytonemataceae</taxon>
        <taxon>Iningainema tapete</taxon>
    </lineage>
</organism>
<evidence type="ECO:0000256" key="2">
    <source>
        <dbReference type="ARBA" id="ARBA00023125"/>
    </source>
</evidence>
<reference evidence="5" key="1">
    <citation type="submission" date="2020-09" db="EMBL/GenBank/DDBJ databases">
        <title>Iningainema tapete sp. nov. (Scytonemataceae, Cyanobacteria) from greenhouses in central Florida (USA) produces two types of nodularin with biosynthetic potential for microcystin-LR and anabaenopeptins.</title>
        <authorList>
            <person name="Berthold D.E."/>
            <person name="Lefler F.W."/>
            <person name="Huang I.-S."/>
            <person name="Abdulla H."/>
            <person name="Zimba P.V."/>
            <person name="Laughinghouse H.D. IV."/>
        </authorList>
    </citation>
    <scope>NUCLEOTIDE SEQUENCE</scope>
    <source>
        <strain evidence="5">BLCCT55</strain>
    </source>
</reference>
<dbReference type="InterPro" id="IPR011991">
    <property type="entry name" value="ArsR-like_HTH"/>
</dbReference>
<dbReference type="Proteomes" id="UP000629098">
    <property type="component" value="Unassembled WGS sequence"/>
</dbReference>
<evidence type="ECO:0000313" key="5">
    <source>
        <dbReference type="EMBL" id="MBD2777845.1"/>
    </source>
</evidence>
<dbReference type="CDD" id="cd00090">
    <property type="entry name" value="HTH_ARSR"/>
    <property type="match status" value="1"/>
</dbReference>
<keyword evidence="1" id="KW-0805">Transcription regulation</keyword>
<sequence length="150" mass="17254">MALNHDFNDSQLSYLPQPALDRIAKMNLFDTSCAAHQVLEHIANKWTILIVYALIQGKKRYSELKQQIVGVSPKMLIQNLRNLERYGLIEREVYPTVPPRVEYSLTALGTSLVEPLAVIGEWAYRHITDVKTAINHYESNPDPNDYWESK</sequence>
<dbReference type="PANTHER" id="PTHR33204">
    <property type="entry name" value="TRANSCRIPTIONAL REGULATOR, MARR FAMILY"/>
    <property type="match status" value="1"/>
</dbReference>
<keyword evidence="2" id="KW-0238">DNA-binding</keyword>
<dbReference type="InterPro" id="IPR002577">
    <property type="entry name" value="HTH_HxlR"/>
</dbReference>
<gene>
    <name evidence="5" type="ORF">ICL16_38835</name>
</gene>
<dbReference type="InterPro" id="IPR036390">
    <property type="entry name" value="WH_DNA-bd_sf"/>
</dbReference>
<dbReference type="Pfam" id="PF01638">
    <property type="entry name" value="HxlR"/>
    <property type="match status" value="1"/>
</dbReference>
<dbReference type="Gene3D" id="1.10.10.10">
    <property type="entry name" value="Winged helix-like DNA-binding domain superfamily/Winged helix DNA-binding domain"/>
    <property type="match status" value="1"/>
</dbReference>
<accession>A0A8J6XJ53</accession>
<feature type="domain" description="HTH hxlR-type" evidence="4">
    <location>
        <begin position="33"/>
        <end position="131"/>
    </location>
</feature>
<dbReference type="SUPFAM" id="SSF46785">
    <property type="entry name" value="Winged helix' DNA-binding domain"/>
    <property type="match status" value="1"/>
</dbReference>
<dbReference type="InterPro" id="IPR036388">
    <property type="entry name" value="WH-like_DNA-bd_sf"/>
</dbReference>
<dbReference type="RefSeq" id="WP_190836900.1">
    <property type="nucleotide sequence ID" value="NZ_CAWPPI010000118.1"/>
</dbReference>
<evidence type="ECO:0000256" key="3">
    <source>
        <dbReference type="ARBA" id="ARBA00023163"/>
    </source>
</evidence>
<keyword evidence="6" id="KW-1185">Reference proteome</keyword>
<evidence type="ECO:0000256" key="1">
    <source>
        <dbReference type="ARBA" id="ARBA00023015"/>
    </source>
</evidence>
<dbReference type="PANTHER" id="PTHR33204:SF37">
    <property type="entry name" value="HTH-TYPE TRANSCRIPTIONAL REGULATOR YODB"/>
    <property type="match status" value="1"/>
</dbReference>
<evidence type="ECO:0000313" key="6">
    <source>
        <dbReference type="Proteomes" id="UP000629098"/>
    </source>
</evidence>
<keyword evidence="3" id="KW-0804">Transcription</keyword>
<comment type="caution">
    <text evidence="5">The sequence shown here is derived from an EMBL/GenBank/DDBJ whole genome shotgun (WGS) entry which is preliminary data.</text>
</comment>
<evidence type="ECO:0000259" key="4">
    <source>
        <dbReference type="PROSITE" id="PS51118"/>
    </source>
</evidence>
<dbReference type="PROSITE" id="PS51118">
    <property type="entry name" value="HTH_HXLR"/>
    <property type="match status" value="1"/>
</dbReference>
<protein>
    <submittedName>
        <fullName evidence="5">Helix-turn-helix transcriptional regulator</fullName>
    </submittedName>
</protein>
<dbReference type="EMBL" id="JACXAE010000118">
    <property type="protein sequence ID" value="MBD2777845.1"/>
    <property type="molecule type" value="Genomic_DNA"/>
</dbReference>
<dbReference type="AlphaFoldDB" id="A0A8J6XJ53"/>